<dbReference type="Ensembl" id="ENSMSIT00000018654.1">
    <property type="protein sequence ID" value="ENSMSIP00000014690.1"/>
    <property type="gene ID" value="ENSMSIG00000012642.1"/>
</dbReference>
<reference evidence="1" key="2">
    <citation type="submission" date="2025-09" db="UniProtKB">
        <authorList>
            <consortium name="Ensembl"/>
        </authorList>
    </citation>
    <scope>IDENTIFICATION</scope>
</reference>
<dbReference type="AlphaFoldDB" id="A0A8C6MV77"/>
<dbReference type="Proteomes" id="UP000694415">
    <property type="component" value="Unplaced"/>
</dbReference>
<proteinExistence type="predicted"/>
<evidence type="ECO:0000313" key="1">
    <source>
        <dbReference type="Ensembl" id="ENSMSIP00000014690.1"/>
    </source>
</evidence>
<name>A0A8C6MV77_MUSSI</name>
<reference evidence="1" key="1">
    <citation type="submission" date="2025-08" db="UniProtKB">
        <authorList>
            <consortium name="Ensembl"/>
        </authorList>
    </citation>
    <scope>IDENTIFICATION</scope>
</reference>
<organism evidence="1 2">
    <name type="scientific">Mus spicilegus</name>
    <name type="common">Mound-building mouse</name>
    <dbReference type="NCBI Taxonomy" id="10103"/>
    <lineage>
        <taxon>Eukaryota</taxon>
        <taxon>Metazoa</taxon>
        <taxon>Chordata</taxon>
        <taxon>Craniata</taxon>
        <taxon>Vertebrata</taxon>
        <taxon>Euteleostomi</taxon>
        <taxon>Mammalia</taxon>
        <taxon>Eutheria</taxon>
        <taxon>Euarchontoglires</taxon>
        <taxon>Glires</taxon>
        <taxon>Rodentia</taxon>
        <taxon>Myomorpha</taxon>
        <taxon>Muroidea</taxon>
        <taxon>Muridae</taxon>
        <taxon>Murinae</taxon>
        <taxon>Mus</taxon>
        <taxon>Mus</taxon>
    </lineage>
</organism>
<dbReference type="GeneTree" id="ENSGT00900000143212"/>
<protein>
    <submittedName>
        <fullName evidence="1">Uncharacterized protein</fullName>
    </submittedName>
</protein>
<keyword evidence="2" id="KW-1185">Reference proteome</keyword>
<evidence type="ECO:0000313" key="2">
    <source>
        <dbReference type="Proteomes" id="UP000694415"/>
    </source>
</evidence>
<sequence>MKLRNLVTGLFSKLYNNKCTPSGGCGVCQPLDEHISVSWDPSGHALYWGGTIQAERPWFAASNEVQFGARAVSLIVPEHDSIELPALLHYVLHAFNHLNLLSAPLQAMCIIGYMYCNKKIHFDTCHFKKQVQGKKGEYYNSQMYLF</sequence>
<accession>A0A8C6MV77</accession>